<dbReference type="InterPro" id="IPR003439">
    <property type="entry name" value="ABC_transporter-like_ATP-bd"/>
</dbReference>
<dbReference type="GO" id="GO:0005524">
    <property type="term" value="F:ATP binding"/>
    <property type="evidence" value="ECO:0007669"/>
    <property type="project" value="UniProtKB-KW"/>
</dbReference>
<dbReference type="PROSITE" id="PS50893">
    <property type="entry name" value="ABC_TRANSPORTER_2"/>
    <property type="match status" value="2"/>
</dbReference>
<dbReference type="InterPro" id="IPR003339">
    <property type="entry name" value="ABC/ECF_trnsptr_transmembrane"/>
</dbReference>
<evidence type="ECO:0000256" key="1">
    <source>
        <dbReference type="ARBA" id="ARBA00004141"/>
    </source>
</evidence>
<evidence type="ECO:0000256" key="5">
    <source>
        <dbReference type="ARBA" id="ARBA00022840"/>
    </source>
</evidence>
<dbReference type="InterPro" id="IPR017871">
    <property type="entry name" value="ABC_transporter-like_CS"/>
</dbReference>
<name>A0A6J6F1T0_9ZZZZ</name>
<feature type="transmembrane region" description="Helical" evidence="8">
    <location>
        <begin position="102"/>
        <end position="123"/>
    </location>
</feature>
<dbReference type="SMART" id="SM00382">
    <property type="entry name" value="AAA"/>
    <property type="match status" value="2"/>
</dbReference>
<keyword evidence="4" id="KW-0547">Nucleotide-binding</keyword>
<gene>
    <name evidence="10" type="ORF">UFOPK1684_01453</name>
</gene>
<evidence type="ECO:0000259" key="9">
    <source>
        <dbReference type="PROSITE" id="PS50893"/>
    </source>
</evidence>
<dbReference type="PANTHER" id="PTHR43553">
    <property type="entry name" value="HEAVY METAL TRANSPORTER"/>
    <property type="match status" value="1"/>
</dbReference>
<feature type="domain" description="ABC transporter" evidence="9">
    <location>
        <begin position="416"/>
        <end position="631"/>
    </location>
</feature>
<dbReference type="Gene3D" id="3.40.50.300">
    <property type="entry name" value="P-loop containing nucleotide triphosphate hydrolases"/>
    <property type="match status" value="2"/>
</dbReference>
<dbReference type="GO" id="GO:0016887">
    <property type="term" value="F:ATP hydrolysis activity"/>
    <property type="evidence" value="ECO:0007669"/>
    <property type="project" value="InterPro"/>
</dbReference>
<evidence type="ECO:0000256" key="2">
    <source>
        <dbReference type="ARBA" id="ARBA00022448"/>
    </source>
</evidence>
<dbReference type="GO" id="GO:0043190">
    <property type="term" value="C:ATP-binding cassette (ABC) transporter complex"/>
    <property type="evidence" value="ECO:0007669"/>
    <property type="project" value="TreeGrafter"/>
</dbReference>
<comment type="subcellular location">
    <subcellularLocation>
        <location evidence="1">Membrane</location>
        <topology evidence="1">Multi-pass membrane protein</topology>
    </subcellularLocation>
</comment>
<feature type="domain" description="ABC transporter" evidence="9">
    <location>
        <begin position="184"/>
        <end position="413"/>
    </location>
</feature>
<proteinExistence type="predicted"/>
<evidence type="ECO:0000256" key="7">
    <source>
        <dbReference type="ARBA" id="ARBA00023136"/>
    </source>
</evidence>
<dbReference type="InterPro" id="IPR050095">
    <property type="entry name" value="ECF_ABC_transporter_ATP-bd"/>
</dbReference>
<dbReference type="SUPFAM" id="SSF52540">
    <property type="entry name" value="P-loop containing nucleoside triphosphate hydrolases"/>
    <property type="match status" value="2"/>
</dbReference>
<keyword evidence="2" id="KW-0813">Transport</keyword>
<dbReference type="PROSITE" id="PS00211">
    <property type="entry name" value="ABC_TRANSPORTER_1"/>
    <property type="match status" value="1"/>
</dbReference>
<protein>
    <submittedName>
        <fullName evidence="10">Unannotated protein</fullName>
    </submittedName>
</protein>
<dbReference type="Pfam" id="PF00005">
    <property type="entry name" value="ABC_tran"/>
    <property type="match status" value="2"/>
</dbReference>
<keyword evidence="5" id="KW-0067">ATP-binding</keyword>
<reference evidence="10" key="1">
    <citation type="submission" date="2020-05" db="EMBL/GenBank/DDBJ databases">
        <authorList>
            <person name="Chiriac C."/>
            <person name="Salcher M."/>
            <person name="Ghai R."/>
            <person name="Kavagutti S V."/>
        </authorList>
    </citation>
    <scope>NUCLEOTIDE SEQUENCE</scope>
</reference>
<keyword evidence="7 8" id="KW-0472">Membrane</keyword>
<dbReference type="InterPro" id="IPR027417">
    <property type="entry name" value="P-loop_NTPase"/>
</dbReference>
<dbReference type="EMBL" id="CAEZTM010000105">
    <property type="protein sequence ID" value="CAB4581595.1"/>
    <property type="molecule type" value="Genomic_DNA"/>
</dbReference>
<feature type="transmembrane region" description="Helical" evidence="8">
    <location>
        <begin position="66"/>
        <end position="90"/>
    </location>
</feature>
<evidence type="ECO:0000256" key="6">
    <source>
        <dbReference type="ARBA" id="ARBA00022989"/>
    </source>
</evidence>
<dbReference type="InterPro" id="IPR003593">
    <property type="entry name" value="AAA+_ATPase"/>
</dbReference>
<evidence type="ECO:0000313" key="10">
    <source>
        <dbReference type="EMBL" id="CAB4581595.1"/>
    </source>
</evidence>
<keyword evidence="6 8" id="KW-1133">Transmembrane helix</keyword>
<dbReference type="AlphaFoldDB" id="A0A6J6F1T0"/>
<accession>A0A6J6F1T0</accession>
<evidence type="ECO:0000256" key="4">
    <source>
        <dbReference type="ARBA" id="ARBA00022741"/>
    </source>
</evidence>
<organism evidence="10">
    <name type="scientific">freshwater metagenome</name>
    <dbReference type="NCBI Taxonomy" id="449393"/>
    <lineage>
        <taxon>unclassified sequences</taxon>
        <taxon>metagenomes</taxon>
        <taxon>ecological metagenomes</taxon>
    </lineage>
</organism>
<evidence type="ECO:0000256" key="8">
    <source>
        <dbReference type="SAM" id="Phobius"/>
    </source>
</evidence>
<sequence>MVHRPRTLILVSLAAGLVFVLARVLYRVVFGGAASGTTLLPSFPRVQLSGPFSHITLFGPVTLEGITHAALSAVLFALVIIATGVLVALFDPRALVVLAPRLRVGSSLVLAAGLAVSTFPAIVHSVSRARYISRLRGIKPGVRSLVSVLELTLEKALGTAVALESRGIRGHKSSVEPGLPAKPGPAVTLVEFSVPGRISRPLSATIDLGARILLTGATGSGKTTLLQAIAGVLELRGETGSRGTLHRGVAARGVAYLPHDPRAIFLTSRVVDDAALGLIARGHGRDDARSAASKALEAAGLGGLADRDPSTLSSGEAALAALCVLVVTEPSLLLLDEPLSALDEDHRAEFLSTLEDYASTSDVAIVVTDHPRHGFLPNGFDAWQIGEQGLVPGRFISAPSFPKRTAATLPEPDKVLVVQGLSIAFADRSVLKSVSLEVRRGQTVLITGENGAGKSTLLESIATGQNSRAPHDSRALIDCTPQERVGTAALVPSEPSSLFLCSSVAEELALADKVARVPQGFTALTFESLLSGWTEALGTTHPRDLSRGQQACLAIAVQMSHKPAVVLLDEPTRGLDEAAEVAFAEVVGCVVETGTAVVIAAHHRDAGSLIASRVLRLEAGQLIQDPVKAVVA</sequence>
<dbReference type="GO" id="GO:0042626">
    <property type="term" value="F:ATPase-coupled transmembrane transporter activity"/>
    <property type="evidence" value="ECO:0007669"/>
    <property type="project" value="TreeGrafter"/>
</dbReference>
<evidence type="ECO:0000256" key="3">
    <source>
        <dbReference type="ARBA" id="ARBA00022692"/>
    </source>
</evidence>
<keyword evidence="3 8" id="KW-0812">Transmembrane</keyword>
<dbReference type="CDD" id="cd16914">
    <property type="entry name" value="EcfT"/>
    <property type="match status" value="1"/>
</dbReference>